<dbReference type="WBParaSite" id="PgR111X_g009_t02">
    <property type="protein sequence ID" value="PgR111X_g009_t02"/>
    <property type="gene ID" value="PgR111X_g009"/>
</dbReference>
<reference evidence="4 5" key="1">
    <citation type="submission" date="2022-11" db="UniProtKB">
        <authorList>
            <consortium name="WormBaseParasite"/>
        </authorList>
    </citation>
    <scope>IDENTIFICATION</scope>
</reference>
<dbReference type="Proteomes" id="UP000887569">
    <property type="component" value="Unplaced"/>
</dbReference>
<dbReference type="WBParaSite" id="PgR111X_g009_t01">
    <property type="protein sequence ID" value="PgR111X_g009_t01"/>
    <property type="gene ID" value="PgR111X_g009"/>
</dbReference>
<feature type="region of interest" description="Disordered" evidence="2">
    <location>
        <begin position="35"/>
        <end position="58"/>
    </location>
</feature>
<dbReference type="AlphaFoldDB" id="A0A915CAT2"/>
<name>A0A915CAT2_PARUN</name>
<sequence length="386" mass="43762">MESAHVFRLTRTSLHQLTDLSKYATTPLLPCPSKMISDHSSSVDNRERSSTQTRTSRPLAKFNPTIRCREGENRHHSLVSMRTFYAFGARSASVSSPSTYRSCSFISQGQTYASPLSSPFLAARATSYLPRSSTSSSVHDSGQYGSRWYQTHSYWPQSSGWNYRTNRPKYSSSDVHISLVARQLNPTRRSRSPVPLANYTPSIKSPVDHFDLSDVERKHTVRHNPLTAVPAVSAVEDANKHMTVREQHRNLDHPSASKVTETSVVKNEMTAENLAELTTLRELNKLLAAEVQQLTTLLREKERNEQDLKRKILESEAEATVWRKKYEMQKPTIIEIRENDGGIDLSADLIDQLDSAAEKLSRFNAVKDLKQLQNEMETALKEIRDK</sequence>
<feature type="coiled-coil region" evidence="1">
    <location>
        <begin position="280"/>
        <end position="318"/>
    </location>
</feature>
<protein>
    <submittedName>
        <fullName evidence="4 5">Uncharacterized protein</fullName>
    </submittedName>
</protein>
<evidence type="ECO:0000256" key="1">
    <source>
        <dbReference type="SAM" id="Coils"/>
    </source>
</evidence>
<keyword evidence="3" id="KW-1185">Reference proteome</keyword>
<evidence type="ECO:0000256" key="2">
    <source>
        <dbReference type="SAM" id="MobiDB-lite"/>
    </source>
</evidence>
<evidence type="ECO:0000313" key="5">
    <source>
        <dbReference type="WBParaSite" id="PgR111X_g009_t02"/>
    </source>
</evidence>
<evidence type="ECO:0000313" key="3">
    <source>
        <dbReference type="Proteomes" id="UP000887569"/>
    </source>
</evidence>
<evidence type="ECO:0000313" key="4">
    <source>
        <dbReference type="WBParaSite" id="PgR111X_g009_t01"/>
    </source>
</evidence>
<organism evidence="3 5">
    <name type="scientific">Parascaris univalens</name>
    <name type="common">Nematode worm</name>
    <dbReference type="NCBI Taxonomy" id="6257"/>
    <lineage>
        <taxon>Eukaryota</taxon>
        <taxon>Metazoa</taxon>
        <taxon>Ecdysozoa</taxon>
        <taxon>Nematoda</taxon>
        <taxon>Chromadorea</taxon>
        <taxon>Rhabditida</taxon>
        <taxon>Spirurina</taxon>
        <taxon>Ascaridomorpha</taxon>
        <taxon>Ascaridoidea</taxon>
        <taxon>Ascarididae</taxon>
        <taxon>Parascaris</taxon>
    </lineage>
</organism>
<keyword evidence="1" id="KW-0175">Coiled coil</keyword>
<accession>A0A915CAT2</accession>
<proteinExistence type="predicted"/>